<dbReference type="EMBL" id="JAMZDE010000001">
    <property type="protein sequence ID" value="MCP1338129.1"/>
    <property type="molecule type" value="Genomic_DNA"/>
</dbReference>
<gene>
    <name evidence="2" type="ORF">NJR55_00855</name>
</gene>
<feature type="compositionally biased region" description="Basic and acidic residues" evidence="1">
    <location>
        <begin position="24"/>
        <end position="35"/>
    </location>
</feature>
<evidence type="ECO:0000313" key="3">
    <source>
        <dbReference type="Proteomes" id="UP001139474"/>
    </source>
</evidence>
<name>A0A9X2JRE8_9GAMM</name>
<accession>A0A9X2JRE8</accession>
<feature type="region of interest" description="Disordered" evidence="1">
    <location>
        <begin position="17"/>
        <end position="46"/>
    </location>
</feature>
<proteinExistence type="predicted"/>
<dbReference type="RefSeq" id="WP_253616987.1">
    <property type="nucleotide sequence ID" value="NZ_JAMZDE010000001.1"/>
</dbReference>
<evidence type="ECO:0000256" key="1">
    <source>
        <dbReference type="SAM" id="MobiDB-lite"/>
    </source>
</evidence>
<dbReference type="AlphaFoldDB" id="A0A9X2JRE8"/>
<sequence length="186" mass="20877">MKPLTISDFSFTIKKPPSTAVAEPAKKPEVNETKPPEPAIDTSKLTDEQAEKFKGLLSVDPENAKDITVEEYIALAESVMTFKEETIEGYNRYKDDEELRGSKVQLELKIRFGGLDSSENVVSVFDHAVNDKSKGHPIYGAEALRIAERYKEASKELLDLDYLSDLQSDAMEYLKGINAKMIDERV</sequence>
<organism evidence="2 3">
    <name type="scientific">Idiomarina rhizosphaerae</name>
    <dbReference type="NCBI Taxonomy" id="2961572"/>
    <lineage>
        <taxon>Bacteria</taxon>
        <taxon>Pseudomonadati</taxon>
        <taxon>Pseudomonadota</taxon>
        <taxon>Gammaproteobacteria</taxon>
        <taxon>Alteromonadales</taxon>
        <taxon>Idiomarinaceae</taxon>
        <taxon>Idiomarina</taxon>
    </lineage>
</organism>
<protein>
    <submittedName>
        <fullName evidence="2">Uncharacterized protein</fullName>
    </submittedName>
</protein>
<reference evidence="2" key="1">
    <citation type="submission" date="2022-06" db="EMBL/GenBank/DDBJ databases">
        <title>Idiomarina rhizosphaerae M1R2S28.</title>
        <authorList>
            <person name="Sun J.-Q."/>
            <person name="Li L.-F."/>
        </authorList>
    </citation>
    <scope>NUCLEOTIDE SEQUENCE</scope>
    <source>
        <strain evidence="2">M1R2S28</strain>
    </source>
</reference>
<keyword evidence="3" id="KW-1185">Reference proteome</keyword>
<evidence type="ECO:0000313" key="2">
    <source>
        <dbReference type="EMBL" id="MCP1338129.1"/>
    </source>
</evidence>
<comment type="caution">
    <text evidence="2">The sequence shown here is derived from an EMBL/GenBank/DDBJ whole genome shotgun (WGS) entry which is preliminary data.</text>
</comment>
<dbReference type="Proteomes" id="UP001139474">
    <property type="component" value="Unassembled WGS sequence"/>
</dbReference>